<dbReference type="Gene3D" id="3.40.190.10">
    <property type="entry name" value="Periplasmic binding protein-like II"/>
    <property type="match status" value="2"/>
</dbReference>
<dbReference type="EMBL" id="JAVRIE010000004">
    <property type="protein sequence ID" value="MDT0583141.1"/>
    <property type="molecule type" value="Genomic_DNA"/>
</dbReference>
<reference evidence="6 7" key="1">
    <citation type="submission" date="2023-09" db="EMBL/GenBank/DDBJ databases">
        <authorList>
            <person name="Rey-Velasco X."/>
        </authorList>
    </citation>
    <scope>NUCLEOTIDE SEQUENCE [LARGE SCALE GENOMIC DNA]</scope>
    <source>
        <strain evidence="6 7">W409</strain>
    </source>
</reference>
<dbReference type="SUPFAM" id="SSF53850">
    <property type="entry name" value="Periplasmic binding protein-like II"/>
    <property type="match status" value="1"/>
</dbReference>
<keyword evidence="4" id="KW-0964">Secreted</keyword>
<organism evidence="6 7">
    <name type="scientific">Brumicola blandensis</name>
    <dbReference type="NCBI Taxonomy" id="3075611"/>
    <lineage>
        <taxon>Bacteria</taxon>
        <taxon>Pseudomonadati</taxon>
        <taxon>Pseudomonadota</taxon>
        <taxon>Gammaproteobacteria</taxon>
        <taxon>Alteromonadales</taxon>
        <taxon>Alteromonadaceae</taxon>
        <taxon>Brumicola</taxon>
    </lineage>
</organism>
<name>A0AAW8R1H2_9ALTE</name>
<comment type="subcellular location">
    <subcellularLocation>
        <location evidence="4">Periplasm</location>
    </subcellularLocation>
    <subcellularLocation>
        <location evidence="4">Secreted</location>
    </subcellularLocation>
</comment>
<dbReference type="NCBIfam" id="TIGR02136">
    <property type="entry name" value="ptsS_2"/>
    <property type="match status" value="1"/>
</dbReference>
<keyword evidence="2 4" id="KW-0813">Transport</keyword>
<evidence type="ECO:0000259" key="5">
    <source>
        <dbReference type="Pfam" id="PF12849"/>
    </source>
</evidence>
<comment type="function">
    <text evidence="4">Involved in the system for phosphate transport across the cytoplasmic membrane.</text>
</comment>
<evidence type="ECO:0000256" key="4">
    <source>
        <dbReference type="RuleBase" id="RU367119"/>
    </source>
</evidence>
<dbReference type="InterPro" id="IPR024370">
    <property type="entry name" value="PBP_domain"/>
</dbReference>
<dbReference type="GO" id="GO:0007155">
    <property type="term" value="P:cell adhesion"/>
    <property type="evidence" value="ECO:0007669"/>
    <property type="project" value="UniProtKB-UniRule"/>
</dbReference>
<dbReference type="Pfam" id="PF12849">
    <property type="entry name" value="PBP_like_2"/>
    <property type="match status" value="1"/>
</dbReference>
<evidence type="ECO:0000313" key="7">
    <source>
        <dbReference type="Proteomes" id="UP001249020"/>
    </source>
</evidence>
<sequence length="401" mass="43567">MNITNAKKPAQFEVKKHLCGVICSLVAISCLLLSSQKVNALAIEPFPYESSPQAQLSQPPLTQEQLTQEQLTQERLTQEGLTQELLENEREIELPGALVIESEAPDANKALAGVYGSISSVGSDTLATLISLWAEAFKSDYPQVKFQIQASGSATAPQALSQGTATIGPMSRALTASEISRFTQKYGYPPTTFIVAVDAIAIYVEKNNPLQQLHLREVDALFSATRFCGAERHLDTWNDLGVTKFGTNREVLLYGRNSASGTYDLFKQQGLCEGDYKPRVNELPGSASVVLSIASSVGGLGYAAMGYDDDNVKALPIGVNGPADQVQYIAPTTDNITSGAYPFSRYLYIVVNKAPNEPLPILERAFLQFILSDEGQAMVSENGYYPINQELKVSQLQKLVN</sequence>
<dbReference type="Proteomes" id="UP001249020">
    <property type="component" value="Unassembled WGS sequence"/>
</dbReference>
<dbReference type="GO" id="GO:0005576">
    <property type="term" value="C:extracellular region"/>
    <property type="evidence" value="ECO:0007669"/>
    <property type="project" value="UniProtKB-SubCell"/>
</dbReference>
<keyword evidence="7" id="KW-1185">Reference proteome</keyword>
<evidence type="ECO:0000313" key="6">
    <source>
        <dbReference type="EMBL" id="MDT0583141.1"/>
    </source>
</evidence>
<evidence type="ECO:0000256" key="3">
    <source>
        <dbReference type="ARBA" id="ARBA00022729"/>
    </source>
</evidence>
<accession>A0AAW8R1H2</accession>
<dbReference type="PANTHER" id="PTHR30570">
    <property type="entry name" value="PERIPLASMIC PHOSPHATE BINDING COMPONENT OF PHOSPHATE ABC TRANSPORTER"/>
    <property type="match status" value="1"/>
</dbReference>
<keyword evidence="4" id="KW-0574">Periplasm</keyword>
<feature type="domain" description="PBP" evidence="5">
    <location>
        <begin position="110"/>
        <end position="374"/>
    </location>
</feature>
<keyword evidence="3" id="KW-0732">Signal</keyword>
<protein>
    <recommendedName>
        <fullName evidence="4">Phosphate-binding protein</fullName>
    </recommendedName>
</protein>
<dbReference type="InterPro" id="IPR050811">
    <property type="entry name" value="Phosphate_ABC_transporter"/>
</dbReference>
<dbReference type="PANTHER" id="PTHR30570:SF6">
    <property type="entry name" value="PHOSPHATE-BINDING PROTEIN PSTS"/>
    <property type="match status" value="1"/>
</dbReference>
<comment type="similarity">
    <text evidence="1 4">Belongs to the PstS family.</text>
</comment>
<dbReference type="GO" id="GO:0042301">
    <property type="term" value="F:phosphate ion binding"/>
    <property type="evidence" value="ECO:0007669"/>
    <property type="project" value="UniProtKB-UniRule"/>
</dbReference>
<evidence type="ECO:0000256" key="1">
    <source>
        <dbReference type="ARBA" id="ARBA00008725"/>
    </source>
</evidence>
<dbReference type="RefSeq" id="WP_311361912.1">
    <property type="nucleotide sequence ID" value="NZ_JAVRIE010000004.1"/>
</dbReference>
<keyword evidence="4" id="KW-0592">Phosphate transport</keyword>
<dbReference type="CDD" id="cd13653">
    <property type="entry name" value="PBP2_phosphate_like_1"/>
    <property type="match status" value="1"/>
</dbReference>
<gene>
    <name evidence="6" type="ORF">RM544_11375</name>
</gene>
<dbReference type="GO" id="GO:0042597">
    <property type="term" value="C:periplasmic space"/>
    <property type="evidence" value="ECO:0007669"/>
    <property type="project" value="UniProtKB-SubCell"/>
</dbReference>
<evidence type="ECO:0000256" key="2">
    <source>
        <dbReference type="ARBA" id="ARBA00022448"/>
    </source>
</evidence>
<dbReference type="GO" id="GO:0006817">
    <property type="term" value="P:phosphate ion transport"/>
    <property type="evidence" value="ECO:0007669"/>
    <property type="project" value="UniProtKB-UniRule"/>
</dbReference>
<dbReference type="AlphaFoldDB" id="A0AAW8R1H2"/>
<dbReference type="InterPro" id="IPR011862">
    <property type="entry name" value="Phos-bd"/>
</dbReference>
<comment type="caution">
    <text evidence="6">The sequence shown here is derived from an EMBL/GenBank/DDBJ whole genome shotgun (WGS) entry which is preliminary data.</text>
</comment>
<proteinExistence type="inferred from homology"/>
<dbReference type="PROSITE" id="PS51257">
    <property type="entry name" value="PROKAR_LIPOPROTEIN"/>
    <property type="match status" value="1"/>
</dbReference>